<feature type="region of interest" description="Disordered" evidence="3">
    <location>
        <begin position="55"/>
        <end position="110"/>
    </location>
</feature>
<evidence type="ECO:0000256" key="3">
    <source>
        <dbReference type="SAM" id="MobiDB-lite"/>
    </source>
</evidence>
<reference evidence="7 8" key="1">
    <citation type="submission" date="2019-04" db="EMBL/GenBank/DDBJ databases">
        <authorList>
            <person name="Van Vliet M D."/>
        </authorList>
    </citation>
    <scope>NUCLEOTIDE SEQUENCE [LARGE SCALE GENOMIC DNA]</scope>
    <source>
        <strain evidence="7 8">F21</strain>
    </source>
</reference>
<dbReference type="GO" id="GO:0016020">
    <property type="term" value="C:membrane"/>
    <property type="evidence" value="ECO:0007669"/>
    <property type="project" value="InterPro"/>
</dbReference>
<dbReference type="RefSeq" id="WP_136062986.1">
    <property type="nucleotide sequence ID" value="NZ_CAAHFH010000002.1"/>
</dbReference>
<dbReference type="GO" id="GO:0030288">
    <property type="term" value="C:outer membrane-bounded periplasmic space"/>
    <property type="evidence" value="ECO:0007669"/>
    <property type="project" value="TreeGrafter"/>
</dbReference>
<sequence>MKKYLLIALLGLVAGSYGQQTEKTELACDCPSCLEKAASGKEFTLSGLQGLEAQDAEGDHDHGSNESLEHDEDAGNEHASGAVPHDHDGDGKPDHESHDSEALEEEHADHAGCDHAAEEAELDAHAGHDHGSEAAAALELTEEMIQKVGIQIHKAEGGTISLATVFPAEIKLNRDQTAAVSPRYASIVRQVFAEIGDTVRKGDVLASLENRETMAVYTVSAPLDGVILSKDLAVGETANDDKVLFEVGDLSSVWADISIFPQYQHLLRKGMPVKFIAHDGHTASGTVKYISPIISHETRTFTARCVLEGADEDFTPGAFVRARINVETADVPVAVPREAIQSLEGESVVFTRSGDGFVTAPVRLGLADEHHVEIKSGLKPGDEYVAVGAFALKAEMVTSGMDPHAGHGH</sequence>
<dbReference type="SUPFAM" id="SSF111369">
    <property type="entry name" value="HlyD-like secretion proteins"/>
    <property type="match status" value="1"/>
</dbReference>
<dbReference type="Gene3D" id="2.40.420.20">
    <property type="match status" value="1"/>
</dbReference>
<keyword evidence="2" id="KW-0813">Transport</keyword>
<dbReference type="InterPro" id="IPR058649">
    <property type="entry name" value="CzcB_C"/>
</dbReference>
<dbReference type="InterPro" id="IPR051909">
    <property type="entry name" value="MFP_Cation_Efflux"/>
</dbReference>
<evidence type="ECO:0000259" key="5">
    <source>
        <dbReference type="Pfam" id="PF25973"/>
    </source>
</evidence>
<dbReference type="EMBL" id="CAAHFH010000002">
    <property type="protein sequence ID" value="VGO21535.1"/>
    <property type="molecule type" value="Genomic_DNA"/>
</dbReference>
<dbReference type="Gene3D" id="2.40.30.170">
    <property type="match status" value="1"/>
</dbReference>
<protein>
    <submittedName>
        <fullName evidence="7">Cobalt-zinc-cadmium resistance protein CzcB</fullName>
    </submittedName>
</protein>
<organism evidence="7 8">
    <name type="scientific">Pontiella sulfatireligans</name>
    <dbReference type="NCBI Taxonomy" id="2750658"/>
    <lineage>
        <taxon>Bacteria</taxon>
        <taxon>Pseudomonadati</taxon>
        <taxon>Kiritimatiellota</taxon>
        <taxon>Kiritimatiellia</taxon>
        <taxon>Kiritimatiellales</taxon>
        <taxon>Pontiellaceae</taxon>
        <taxon>Pontiella</taxon>
    </lineage>
</organism>
<evidence type="ECO:0000259" key="6">
    <source>
        <dbReference type="Pfam" id="PF25975"/>
    </source>
</evidence>
<evidence type="ECO:0000256" key="1">
    <source>
        <dbReference type="ARBA" id="ARBA00009477"/>
    </source>
</evidence>
<evidence type="ECO:0000313" key="8">
    <source>
        <dbReference type="Proteomes" id="UP000346198"/>
    </source>
</evidence>
<dbReference type="GO" id="GO:0022857">
    <property type="term" value="F:transmembrane transporter activity"/>
    <property type="evidence" value="ECO:0007669"/>
    <property type="project" value="InterPro"/>
</dbReference>
<accession>A0A6C2UMP0</accession>
<dbReference type="PANTHER" id="PTHR30097">
    <property type="entry name" value="CATION EFFLUX SYSTEM PROTEIN CUSB"/>
    <property type="match status" value="1"/>
</dbReference>
<comment type="similarity">
    <text evidence="1">Belongs to the membrane fusion protein (MFP) (TC 8.A.1) family.</text>
</comment>
<gene>
    <name evidence="7" type="primary">czcB</name>
    <name evidence="7" type="ORF">SCARR_03609</name>
</gene>
<evidence type="ECO:0000313" key="7">
    <source>
        <dbReference type="EMBL" id="VGO21535.1"/>
    </source>
</evidence>
<keyword evidence="8" id="KW-1185">Reference proteome</keyword>
<dbReference type="GO" id="GO:0015679">
    <property type="term" value="P:plasma membrane copper ion transport"/>
    <property type="evidence" value="ECO:0007669"/>
    <property type="project" value="TreeGrafter"/>
</dbReference>
<dbReference type="Pfam" id="PF25954">
    <property type="entry name" value="Beta-barrel_RND_2"/>
    <property type="match status" value="1"/>
</dbReference>
<dbReference type="InterPro" id="IPR058647">
    <property type="entry name" value="BSH_CzcB-like"/>
</dbReference>
<dbReference type="GO" id="GO:0046914">
    <property type="term" value="F:transition metal ion binding"/>
    <property type="evidence" value="ECO:0007669"/>
    <property type="project" value="TreeGrafter"/>
</dbReference>
<dbReference type="Pfam" id="PF25973">
    <property type="entry name" value="BSH_CzcB"/>
    <property type="match status" value="1"/>
</dbReference>
<dbReference type="InterPro" id="IPR058792">
    <property type="entry name" value="Beta-barrel_RND_2"/>
</dbReference>
<dbReference type="GO" id="GO:0060003">
    <property type="term" value="P:copper ion export"/>
    <property type="evidence" value="ECO:0007669"/>
    <property type="project" value="TreeGrafter"/>
</dbReference>
<evidence type="ECO:0000256" key="2">
    <source>
        <dbReference type="ARBA" id="ARBA00022448"/>
    </source>
</evidence>
<feature type="compositionally biased region" description="Basic and acidic residues" evidence="3">
    <location>
        <begin position="57"/>
        <end position="76"/>
    </location>
</feature>
<evidence type="ECO:0000259" key="4">
    <source>
        <dbReference type="Pfam" id="PF25954"/>
    </source>
</evidence>
<feature type="domain" description="CzcB-like barrel-sandwich hybrid" evidence="5">
    <location>
        <begin position="176"/>
        <end position="249"/>
    </location>
</feature>
<dbReference type="Proteomes" id="UP000346198">
    <property type="component" value="Unassembled WGS sequence"/>
</dbReference>
<dbReference type="AlphaFoldDB" id="A0A6C2UMP0"/>
<feature type="domain" description="CusB-like beta-barrel" evidence="4">
    <location>
        <begin position="252"/>
        <end position="325"/>
    </location>
</feature>
<feature type="domain" description="CzcB-like C-terminal circularly permuted SH3-like" evidence="6">
    <location>
        <begin position="333"/>
        <end position="393"/>
    </location>
</feature>
<dbReference type="InterPro" id="IPR006143">
    <property type="entry name" value="RND_pump_MFP"/>
</dbReference>
<name>A0A6C2UMP0_9BACT</name>
<proteinExistence type="inferred from homology"/>
<dbReference type="NCBIfam" id="TIGR01730">
    <property type="entry name" value="RND_mfp"/>
    <property type="match status" value="1"/>
</dbReference>
<dbReference type="PANTHER" id="PTHR30097:SF4">
    <property type="entry name" value="SLR6042 PROTEIN"/>
    <property type="match status" value="1"/>
</dbReference>
<dbReference type="Pfam" id="PF25975">
    <property type="entry name" value="CzcB_C"/>
    <property type="match status" value="1"/>
</dbReference>
<dbReference type="FunFam" id="2.40.420.20:FF:000006">
    <property type="entry name" value="RND family efflux transporter MFP subunit"/>
    <property type="match status" value="1"/>
</dbReference>
<feature type="compositionally biased region" description="Basic and acidic residues" evidence="3">
    <location>
        <begin position="84"/>
        <end position="110"/>
    </location>
</feature>